<name>A0A1M2VJZ8_TRAPU</name>
<feature type="domain" description="F-box" evidence="1">
    <location>
        <begin position="55"/>
        <end position="121"/>
    </location>
</feature>
<proteinExistence type="predicted"/>
<gene>
    <name evidence="2" type="ORF">TRAPUB_1136</name>
</gene>
<sequence>MDAATCPEPPSFNELVAMLPEALRRDKREDLEDSDYILTQVRVDLRHHFNTFASIDRLPPEIFSCIFEYVVQPSEDRTIKSHKPATERLPEMRALLALSQVSSKWRAIALRTPSLWTHVDTRHEATLEAYLARSRSLPLRVHMIAGMNELVGRLLVQHGHRIRRLDFVEGPPWGHSSASIPSLLECLTVAADCDWLPNEEHDVIQNVCLHSRLKALALQPFCSEVPGISFPFLTHLHLSRFHERALSEDAIFYLTSLLASTPALQFLILSGLQIESIFTSVSPPVVLPSLRALTCLNSDMGAALRFLESLELPEDALVRLDSLHHFASDPPEAQFALPLPSKSLVASFDYLEVVADEKELHVVAQGAHSGLWIRASFIQAHDAPQSSEDQWTTCVVGLGTVLSLASIKTLHICVLDPDLLPTLLPLLPNLVELAVRINPRFTGYDEGPCWSLLDCLYTTLTPESEETVCCPVLQTLAVEVPTEDPDRFRLPDAPERYNKVRTVLEIVAARSSMGKPLRHLAMQPYCDCPAGRVTMMETFRTALAPFEEYVAIVEVVESVKSMLCPLEMRDMWDVAGAEEYWELAPGERPEYRLPWDE</sequence>
<dbReference type="AlphaFoldDB" id="A0A1M2VJZ8"/>
<organism evidence="2 3">
    <name type="scientific">Trametes pubescens</name>
    <name type="common">White-rot fungus</name>
    <dbReference type="NCBI Taxonomy" id="154538"/>
    <lineage>
        <taxon>Eukaryota</taxon>
        <taxon>Fungi</taxon>
        <taxon>Dikarya</taxon>
        <taxon>Basidiomycota</taxon>
        <taxon>Agaricomycotina</taxon>
        <taxon>Agaricomycetes</taxon>
        <taxon>Polyporales</taxon>
        <taxon>Polyporaceae</taxon>
        <taxon>Trametes</taxon>
    </lineage>
</organism>
<dbReference type="EMBL" id="MNAD01001097">
    <property type="protein sequence ID" value="OJT07925.1"/>
    <property type="molecule type" value="Genomic_DNA"/>
</dbReference>
<dbReference type="Proteomes" id="UP000184267">
    <property type="component" value="Unassembled WGS sequence"/>
</dbReference>
<dbReference type="SUPFAM" id="SSF52058">
    <property type="entry name" value="L domain-like"/>
    <property type="match status" value="1"/>
</dbReference>
<dbReference type="Gene3D" id="1.20.1280.50">
    <property type="match status" value="1"/>
</dbReference>
<evidence type="ECO:0000259" key="1">
    <source>
        <dbReference type="Pfam" id="PF12937"/>
    </source>
</evidence>
<dbReference type="SUPFAM" id="SSF81383">
    <property type="entry name" value="F-box domain"/>
    <property type="match status" value="1"/>
</dbReference>
<evidence type="ECO:0000313" key="3">
    <source>
        <dbReference type="Proteomes" id="UP000184267"/>
    </source>
</evidence>
<dbReference type="Pfam" id="PF12937">
    <property type="entry name" value="F-box-like"/>
    <property type="match status" value="1"/>
</dbReference>
<dbReference type="OrthoDB" id="2756029at2759"/>
<protein>
    <recommendedName>
        <fullName evidence="1">F-box domain-containing protein</fullName>
    </recommendedName>
</protein>
<dbReference type="STRING" id="154538.A0A1M2VJZ8"/>
<comment type="caution">
    <text evidence="2">The sequence shown here is derived from an EMBL/GenBank/DDBJ whole genome shotgun (WGS) entry which is preliminary data.</text>
</comment>
<evidence type="ECO:0000313" key="2">
    <source>
        <dbReference type="EMBL" id="OJT07925.1"/>
    </source>
</evidence>
<keyword evidence="3" id="KW-1185">Reference proteome</keyword>
<dbReference type="OMA" id="HYSTHND"/>
<dbReference type="InterPro" id="IPR036047">
    <property type="entry name" value="F-box-like_dom_sf"/>
</dbReference>
<accession>A0A1M2VJZ8</accession>
<dbReference type="InterPro" id="IPR001810">
    <property type="entry name" value="F-box_dom"/>
</dbReference>
<reference evidence="2 3" key="1">
    <citation type="submission" date="2016-10" db="EMBL/GenBank/DDBJ databases">
        <title>Genome sequence of the basidiomycete white-rot fungus Trametes pubescens.</title>
        <authorList>
            <person name="Makela M.R."/>
            <person name="Granchi Z."/>
            <person name="Peng M."/>
            <person name="De Vries R.P."/>
            <person name="Grigoriev I."/>
            <person name="Riley R."/>
            <person name="Hilden K."/>
        </authorList>
    </citation>
    <scope>NUCLEOTIDE SEQUENCE [LARGE SCALE GENOMIC DNA]</scope>
    <source>
        <strain evidence="2 3">FBCC735</strain>
    </source>
</reference>